<reference evidence="1 2" key="1">
    <citation type="journal article" date="2011" name="PLoS Pathog.">
        <title>Dynamic evolution of pathogenicity revealed by sequencing and comparative genomics of 19 Pseudomonas syringae isolates.</title>
        <authorList>
            <person name="Baltrus D.A."/>
            <person name="Nishimura M.T."/>
            <person name="Romanchuk A."/>
            <person name="Chang J.H."/>
            <person name="Mukhtar M.S."/>
            <person name="Cherkis K."/>
            <person name="Roach J."/>
            <person name="Grant S.R."/>
            <person name="Jones C.D."/>
            <person name="Dangl J.L."/>
        </authorList>
    </citation>
    <scope>NUCLEOTIDE SEQUENCE [LARGE SCALE GENOMIC DNA]</scope>
    <source>
        <strain evidence="2">M301072PT</strain>
    </source>
</reference>
<accession>F3FT84</accession>
<proteinExistence type="predicted"/>
<sequence length="184" mass="21710">MMRIVQRLIQLGLNLMHLRLFDLVLVGFQPPVMRIIQRFLETGLELIDPRLRRDCVCHFSNAGILLQLRNLRLKLFQVRKRFIQARFRFIHTQLCSFLTQLKTMNARLSQFGAQCHLTYPGFNFVVILQRMHTALEVLALLLNMRELITQFSVGRSTRFFQHTRNLLKFLAALLNLVQLLTQFS</sequence>
<dbReference type="EMBL" id="AEAH01001655">
    <property type="protein sequence ID" value="EGH33426.1"/>
    <property type="molecule type" value="Genomic_DNA"/>
</dbReference>
<dbReference type="AlphaFoldDB" id="F3FT84"/>
<name>F3FT84_PSESX</name>
<gene>
    <name evidence="1" type="ORF">PSYJA_32738</name>
</gene>
<protein>
    <submittedName>
        <fullName evidence="1">Uncharacterized protein</fullName>
    </submittedName>
</protein>
<organism evidence="1 2">
    <name type="scientific">Pseudomonas syringae pv. japonica str. M301072</name>
    <dbReference type="NCBI Taxonomy" id="629262"/>
    <lineage>
        <taxon>Bacteria</taxon>
        <taxon>Pseudomonadati</taxon>
        <taxon>Pseudomonadota</taxon>
        <taxon>Gammaproteobacteria</taxon>
        <taxon>Pseudomonadales</taxon>
        <taxon>Pseudomonadaceae</taxon>
        <taxon>Pseudomonas</taxon>
        <taxon>Pseudomonas syringae</taxon>
    </lineage>
</organism>
<evidence type="ECO:0000313" key="1">
    <source>
        <dbReference type="EMBL" id="EGH33426.1"/>
    </source>
</evidence>
<dbReference type="Proteomes" id="UP000004471">
    <property type="component" value="Unassembled WGS sequence"/>
</dbReference>
<comment type="caution">
    <text evidence="1">The sequence shown here is derived from an EMBL/GenBank/DDBJ whole genome shotgun (WGS) entry which is preliminary data.</text>
</comment>
<evidence type="ECO:0000313" key="2">
    <source>
        <dbReference type="Proteomes" id="UP000004471"/>
    </source>
</evidence>
<feature type="non-terminal residue" evidence="1">
    <location>
        <position position="184"/>
    </location>
</feature>
<dbReference type="HOGENOM" id="CLU_1471246_0_0_6"/>